<reference evidence="4 5" key="1">
    <citation type="submission" date="2020-12" db="EMBL/GenBank/DDBJ databases">
        <authorList>
            <person name="Zhou J."/>
        </authorList>
    </citation>
    <scope>NUCLEOTIDE SEQUENCE [LARGE SCALE GENOMIC DNA]</scope>
    <source>
        <strain evidence="4 5">CCUG 61299</strain>
    </source>
</reference>
<feature type="compositionally biased region" description="Low complexity" evidence="1">
    <location>
        <begin position="92"/>
        <end position="123"/>
    </location>
</feature>
<evidence type="ECO:0000313" key="5">
    <source>
        <dbReference type="Proteomes" id="UP000595895"/>
    </source>
</evidence>
<keyword evidence="2" id="KW-0472">Membrane</keyword>
<feature type="compositionally biased region" description="Low complexity" evidence="1">
    <location>
        <begin position="249"/>
        <end position="266"/>
    </location>
</feature>
<evidence type="ECO:0000256" key="2">
    <source>
        <dbReference type="SAM" id="Phobius"/>
    </source>
</evidence>
<keyword evidence="2" id="KW-1133">Transmembrane helix</keyword>
<feature type="compositionally biased region" description="Polar residues" evidence="1">
    <location>
        <begin position="137"/>
        <end position="150"/>
    </location>
</feature>
<feature type="region of interest" description="Disordered" evidence="1">
    <location>
        <begin position="64"/>
        <end position="157"/>
    </location>
</feature>
<feature type="region of interest" description="Disordered" evidence="1">
    <location>
        <begin position="209"/>
        <end position="270"/>
    </location>
</feature>
<organism evidence="4 5">
    <name type="scientific">Actinomyces weissii</name>
    <dbReference type="NCBI Taxonomy" id="675090"/>
    <lineage>
        <taxon>Bacteria</taxon>
        <taxon>Bacillati</taxon>
        <taxon>Actinomycetota</taxon>
        <taxon>Actinomycetes</taxon>
        <taxon>Actinomycetales</taxon>
        <taxon>Actinomycetaceae</taxon>
        <taxon>Actinomyces</taxon>
    </lineage>
</organism>
<gene>
    <name evidence="4" type="ORF">JG540_01215</name>
</gene>
<sequence>MSQAHDDLVARAQDPRTPLTTLHSLAQNYPGLRPAIARNPSTYPALLEWLGSLGDPAVDAALAARTAPASGQSTVSLPPVGLPSRQRRHVPETASQPAPPTEAAQAPTSSGTAAAAGSSSTGAAGNGGTPRPAAVNTAPQTTNPEPQPQASRPEPQETGYDSLEALRANAVEDTDSSSTGDNMLPWMALGAAVVVLVAVMLIVFTGGSRPAPVAAPPTATRVPAVSQPPTASSAPTTADTPVPSPSAPPTTSVPTTTPSATATPSPQLVAPAPQDAVDLAAFTDPTGNITCQLSGQQASCSIKERSFAQAECPAEGAYQATVEPGSSPYGACVDTYQPAPSTLEAGKSTTQGDYVCTVGTGEVRCWSQSTGQGFSLAADGATSIDLTQR</sequence>
<protein>
    <recommendedName>
        <fullName evidence="3">Leucine rich repeat variant domain-containing protein</fullName>
    </recommendedName>
</protein>
<dbReference type="RefSeq" id="WP_200276238.1">
    <property type="nucleotide sequence ID" value="NZ_CP066802.1"/>
</dbReference>
<dbReference type="AlphaFoldDB" id="A0A7T7M9Y5"/>
<feature type="transmembrane region" description="Helical" evidence="2">
    <location>
        <begin position="183"/>
        <end position="204"/>
    </location>
</feature>
<keyword evidence="2" id="KW-0812">Transmembrane</keyword>
<evidence type="ECO:0000259" key="3">
    <source>
        <dbReference type="Pfam" id="PF25591"/>
    </source>
</evidence>
<dbReference type="Pfam" id="PF25591">
    <property type="entry name" value="LRV_2"/>
    <property type="match status" value="1"/>
</dbReference>
<name>A0A7T7M9Y5_9ACTO</name>
<feature type="domain" description="Leucine rich repeat variant" evidence="3">
    <location>
        <begin position="7"/>
        <end position="65"/>
    </location>
</feature>
<dbReference type="KEGG" id="awe:JG540_01215"/>
<proteinExistence type="predicted"/>
<feature type="region of interest" description="Disordered" evidence="1">
    <location>
        <begin position="1"/>
        <end position="20"/>
    </location>
</feature>
<dbReference type="InterPro" id="IPR057893">
    <property type="entry name" value="LRV_2"/>
</dbReference>
<evidence type="ECO:0000256" key="1">
    <source>
        <dbReference type="SAM" id="MobiDB-lite"/>
    </source>
</evidence>
<feature type="compositionally biased region" description="Low complexity" evidence="1">
    <location>
        <begin position="209"/>
        <end position="241"/>
    </location>
</feature>
<keyword evidence="5" id="KW-1185">Reference proteome</keyword>
<dbReference type="Proteomes" id="UP000595895">
    <property type="component" value="Chromosome"/>
</dbReference>
<dbReference type="EMBL" id="CP066802">
    <property type="protein sequence ID" value="QQM67553.1"/>
    <property type="molecule type" value="Genomic_DNA"/>
</dbReference>
<evidence type="ECO:0000313" key="4">
    <source>
        <dbReference type="EMBL" id="QQM67553.1"/>
    </source>
</evidence>
<accession>A0A7T7M9Y5</accession>